<keyword evidence="3" id="KW-1185">Reference proteome</keyword>
<evidence type="ECO:0000313" key="3">
    <source>
        <dbReference type="Proteomes" id="UP000245207"/>
    </source>
</evidence>
<dbReference type="Pfam" id="PF14244">
    <property type="entry name" value="Retrotran_gag_3"/>
    <property type="match status" value="1"/>
</dbReference>
<feature type="domain" description="Retrotransposon Copia-like N-terminal" evidence="1">
    <location>
        <begin position="27"/>
        <end position="73"/>
    </location>
</feature>
<accession>A0A2U1NC63</accession>
<evidence type="ECO:0000259" key="1">
    <source>
        <dbReference type="Pfam" id="PF14244"/>
    </source>
</evidence>
<proteinExistence type="predicted"/>
<evidence type="ECO:0000313" key="2">
    <source>
        <dbReference type="EMBL" id="PWA71083.1"/>
    </source>
</evidence>
<dbReference type="OrthoDB" id="5544992at2759"/>
<name>A0A2U1NC63_ARTAN</name>
<gene>
    <name evidence="2" type="ORF">CTI12_AA285240</name>
</gene>
<dbReference type="PANTHER" id="PTHR37610">
    <property type="entry name" value="CCHC-TYPE DOMAIN-CONTAINING PROTEIN"/>
    <property type="match status" value="1"/>
</dbReference>
<sequence length="123" mass="14169">MVDLVTADQKTKNTTNSMFNDPLHLASSDHPGMMLTNTPFNGCNFLGWSRNVKWLLGAKSKLRFIDGSCPKPAVTNVNLQRRIRYDYMVTCWILNSMVTEFSEAFLYAQSTYELWNEITERYG</sequence>
<comment type="caution">
    <text evidence="2">The sequence shown here is derived from an EMBL/GenBank/DDBJ whole genome shotgun (WGS) entry which is preliminary data.</text>
</comment>
<organism evidence="2 3">
    <name type="scientific">Artemisia annua</name>
    <name type="common">Sweet wormwood</name>
    <dbReference type="NCBI Taxonomy" id="35608"/>
    <lineage>
        <taxon>Eukaryota</taxon>
        <taxon>Viridiplantae</taxon>
        <taxon>Streptophyta</taxon>
        <taxon>Embryophyta</taxon>
        <taxon>Tracheophyta</taxon>
        <taxon>Spermatophyta</taxon>
        <taxon>Magnoliopsida</taxon>
        <taxon>eudicotyledons</taxon>
        <taxon>Gunneridae</taxon>
        <taxon>Pentapetalae</taxon>
        <taxon>asterids</taxon>
        <taxon>campanulids</taxon>
        <taxon>Asterales</taxon>
        <taxon>Asteraceae</taxon>
        <taxon>Asteroideae</taxon>
        <taxon>Anthemideae</taxon>
        <taxon>Artemisiinae</taxon>
        <taxon>Artemisia</taxon>
    </lineage>
</organism>
<protein>
    <recommendedName>
        <fullName evidence="1">Retrotransposon Copia-like N-terminal domain-containing protein</fullName>
    </recommendedName>
</protein>
<dbReference type="InterPro" id="IPR029472">
    <property type="entry name" value="Copia-like_N"/>
</dbReference>
<dbReference type="PANTHER" id="PTHR37610:SF40">
    <property type="entry name" value="OS01G0909600 PROTEIN"/>
    <property type="match status" value="1"/>
</dbReference>
<dbReference type="AlphaFoldDB" id="A0A2U1NC63"/>
<dbReference type="EMBL" id="PKPP01003139">
    <property type="protein sequence ID" value="PWA71083.1"/>
    <property type="molecule type" value="Genomic_DNA"/>
</dbReference>
<reference evidence="2 3" key="1">
    <citation type="journal article" date="2018" name="Mol. Plant">
        <title>The genome of Artemisia annua provides insight into the evolution of Asteraceae family and artemisinin biosynthesis.</title>
        <authorList>
            <person name="Shen Q."/>
            <person name="Zhang L."/>
            <person name="Liao Z."/>
            <person name="Wang S."/>
            <person name="Yan T."/>
            <person name="Shi P."/>
            <person name="Liu M."/>
            <person name="Fu X."/>
            <person name="Pan Q."/>
            <person name="Wang Y."/>
            <person name="Lv Z."/>
            <person name="Lu X."/>
            <person name="Zhang F."/>
            <person name="Jiang W."/>
            <person name="Ma Y."/>
            <person name="Chen M."/>
            <person name="Hao X."/>
            <person name="Li L."/>
            <person name="Tang Y."/>
            <person name="Lv G."/>
            <person name="Zhou Y."/>
            <person name="Sun X."/>
            <person name="Brodelius P.E."/>
            <person name="Rose J.K.C."/>
            <person name="Tang K."/>
        </authorList>
    </citation>
    <scope>NUCLEOTIDE SEQUENCE [LARGE SCALE GENOMIC DNA]</scope>
    <source>
        <strain evidence="3">cv. Huhao1</strain>
        <tissue evidence="2">Leaf</tissue>
    </source>
</reference>
<dbReference type="Proteomes" id="UP000245207">
    <property type="component" value="Unassembled WGS sequence"/>
</dbReference>